<reference evidence="3" key="1">
    <citation type="submission" date="2023-06" db="EMBL/GenBank/DDBJ databases">
        <title>Genome-scale phylogeny and comparative genomics of the fungal order Sordariales.</title>
        <authorList>
            <consortium name="Lawrence Berkeley National Laboratory"/>
            <person name="Hensen N."/>
            <person name="Bonometti L."/>
            <person name="Westerberg I."/>
            <person name="Brannstrom I.O."/>
            <person name="Guillou S."/>
            <person name="Cros-Aarteil S."/>
            <person name="Calhoun S."/>
            <person name="Haridas S."/>
            <person name="Kuo A."/>
            <person name="Mondo S."/>
            <person name="Pangilinan J."/>
            <person name="Riley R."/>
            <person name="Labutti K."/>
            <person name="Andreopoulos B."/>
            <person name="Lipzen A."/>
            <person name="Chen C."/>
            <person name="Yanf M."/>
            <person name="Daum C."/>
            <person name="Ng V."/>
            <person name="Clum A."/>
            <person name="Steindorff A."/>
            <person name="Ohm R."/>
            <person name="Martin F."/>
            <person name="Silar P."/>
            <person name="Natvig D."/>
            <person name="Lalanne C."/>
            <person name="Gautier V."/>
            <person name="Ament-Velasquez S.L."/>
            <person name="Kruys A."/>
            <person name="Hutchinson M.I."/>
            <person name="Powell A.J."/>
            <person name="Barry K."/>
            <person name="Miller A.N."/>
            <person name="Grigoriev I.V."/>
            <person name="Debuchy R."/>
            <person name="Gladieux P."/>
            <person name="Thoren M.H."/>
            <person name="Johannesson H."/>
        </authorList>
    </citation>
    <scope>NUCLEOTIDE SEQUENCE</scope>
    <source>
        <strain evidence="3">CBS 540.89</strain>
    </source>
</reference>
<feature type="region of interest" description="Disordered" evidence="1">
    <location>
        <begin position="155"/>
        <end position="177"/>
    </location>
</feature>
<keyword evidence="2" id="KW-0812">Transmembrane</keyword>
<name>A0AA40ELP6_9PEZI</name>
<keyword evidence="4" id="KW-1185">Reference proteome</keyword>
<evidence type="ECO:0000256" key="1">
    <source>
        <dbReference type="SAM" id="MobiDB-lite"/>
    </source>
</evidence>
<evidence type="ECO:0000313" key="3">
    <source>
        <dbReference type="EMBL" id="KAK0741589.1"/>
    </source>
</evidence>
<keyword evidence="2" id="KW-0472">Membrane</keyword>
<comment type="caution">
    <text evidence="3">The sequence shown here is derived from an EMBL/GenBank/DDBJ whole genome shotgun (WGS) entry which is preliminary data.</text>
</comment>
<dbReference type="AlphaFoldDB" id="A0AA40ELP6"/>
<proteinExistence type="predicted"/>
<dbReference type="EMBL" id="JAUKTV010000003">
    <property type="protein sequence ID" value="KAK0741589.1"/>
    <property type="molecule type" value="Genomic_DNA"/>
</dbReference>
<organism evidence="3 4">
    <name type="scientific">Apiosordaria backusii</name>
    <dbReference type="NCBI Taxonomy" id="314023"/>
    <lineage>
        <taxon>Eukaryota</taxon>
        <taxon>Fungi</taxon>
        <taxon>Dikarya</taxon>
        <taxon>Ascomycota</taxon>
        <taxon>Pezizomycotina</taxon>
        <taxon>Sordariomycetes</taxon>
        <taxon>Sordariomycetidae</taxon>
        <taxon>Sordariales</taxon>
        <taxon>Lasiosphaeriaceae</taxon>
        <taxon>Apiosordaria</taxon>
    </lineage>
</organism>
<gene>
    <name evidence="3" type="ORF">B0T21DRAFT_359712</name>
</gene>
<sequence length="177" mass="19734">MPTKRRTKSRDYIATVITEPIPEVTSIAPPETTMQISLSVWVLITTNSISPEATFASEPTSSPDVGRTSFLVTVTLIPIVGFIILTTCLICFFRRRNQGKQNSKRWLKVKEKLQLSKSSVQRYILSPQELDGNHPPPRELRLDIHELPLEIGAAELGNPSLPPSLPLRPLPPLPRPP</sequence>
<accession>A0AA40ELP6</accession>
<evidence type="ECO:0000313" key="4">
    <source>
        <dbReference type="Proteomes" id="UP001172159"/>
    </source>
</evidence>
<evidence type="ECO:0000256" key="2">
    <source>
        <dbReference type="SAM" id="Phobius"/>
    </source>
</evidence>
<feature type="transmembrane region" description="Helical" evidence="2">
    <location>
        <begin position="70"/>
        <end position="93"/>
    </location>
</feature>
<keyword evidence="2" id="KW-1133">Transmembrane helix</keyword>
<protein>
    <submittedName>
        <fullName evidence="3">Uncharacterized protein</fullName>
    </submittedName>
</protein>
<feature type="compositionally biased region" description="Pro residues" evidence="1">
    <location>
        <begin position="160"/>
        <end position="177"/>
    </location>
</feature>
<dbReference type="Proteomes" id="UP001172159">
    <property type="component" value="Unassembled WGS sequence"/>
</dbReference>